<accession>A0ABY8WRI2</accession>
<protein>
    <submittedName>
        <fullName evidence="1">Uncharacterized protein</fullName>
    </submittedName>
</protein>
<keyword evidence="2" id="KW-1185">Reference proteome</keyword>
<dbReference type="Proteomes" id="UP001240150">
    <property type="component" value="Chromosome"/>
</dbReference>
<gene>
    <name evidence="1" type="ORF">ACTOB_003368</name>
</gene>
<dbReference type="RefSeq" id="WP_284921146.1">
    <property type="nucleotide sequence ID" value="NZ_CP126980.1"/>
</dbReference>
<proteinExistence type="predicted"/>
<name>A0ABY8WRI2_9ACTN</name>
<dbReference type="EMBL" id="CP126980">
    <property type="protein sequence ID" value="WIM99708.1"/>
    <property type="molecule type" value="Genomic_DNA"/>
</dbReference>
<evidence type="ECO:0000313" key="1">
    <source>
        <dbReference type="EMBL" id="WIM99708.1"/>
    </source>
</evidence>
<sequence length="73" mass="7553">MAKNGERGVLRRFLPVLLAALLAAVRVPVTVDDASGVHVEAPVTVVVADHTRVLADQVVASAGDSRAPPVLFA</sequence>
<organism evidence="1 2">
    <name type="scientific">Actinoplanes oblitus</name>
    <dbReference type="NCBI Taxonomy" id="3040509"/>
    <lineage>
        <taxon>Bacteria</taxon>
        <taxon>Bacillati</taxon>
        <taxon>Actinomycetota</taxon>
        <taxon>Actinomycetes</taxon>
        <taxon>Micromonosporales</taxon>
        <taxon>Micromonosporaceae</taxon>
        <taxon>Actinoplanes</taxon>
    </lineage>
</organism>
<evidence type="ECO:0000313" key="2">
    <source>
        <dbReference type="Proteomes" id="UP001240150"/>
    </source>
</evidence>
<reference evidence="1 2" key="1">
    <citation type="submission" date="2023-06" db="EMBL/GenBank/DDBJ databases">
        <authorList>
            <person name="Yushchuk O."/>
            <person name="Binda E."/>
            <person name="Ruckert-Reed C."/>
            <person name="Fedorenko V."/>
            <person name="Kalinowski J."/>
            <person name="Marinelli F."/>
        </authorList>
    </citation>
    <scope>NUCLEOTIDE SEQUENCE [LARGE SCALE GENOMIC DNA]</scope>
    <source>
        <strain evidence="1 2">NRRL 3884</strain>
    </source>
</reference>